<name>A0AAJ3LIZ9_9PSED</name>
<protein>
    <submittedName>
        <fullName evidence="1">Phage tail protein</fullName>
    </submittedName>
</protein>
<proteinExistence type="predicted"/>
<accession>A0AAJ3LIZ9</accession>
<evidence type="ECO:0000313" key="2">
    <source>
        <dbReference type="Proteomes" id="UP000546584"/>
    </source>
</evidence>
<reference evidence="1 2" key="1">
    <citation type="submission" date="2020-04" db="EMBL/GenBank/DDBJ databases">
        <title>Molecular characterization of pseudomonads from Agaricus bisporus reveal novel blotch 2 pathogens in Western Europe.</title>
        <authorList>
            <person name="Taparia T."/>
            <person name="Krijger M."/>
            <person name="Haynes E."/>
            <person name="Elpinstone J.G."/>
            <person name="Noble R."/>
            <person name="Van Der Wolf J."/>
        </authorList>
    </citation>
    <scope>NUCLEOTIDE SEQUENCE [LARGE SCALE GENOMIC DNA]</scope>
    <source>
        <strain evidence="1 2">IPO3753</strain>
    </source>
</reference>
<evidence type="ECO:0000313" key="1">
    <source>
        <dbReference type="EMBL" id="NWD44876.1"/>
    </source>
</evidence>
<sequence length="125" mass="14783">MSYQLTHDPDTVLRLVDRATVPRSHRFWAEYEQWLEEGGIPVPQDGPVMQSLERDWRNSQIESIKWLRERHRDEADMAANTTLSSAQFFELLTYLQQLRDWPQAVEFPAMDKRPKAPGWISQQVE</sequence>
<comment type="caution">
    <text evidence="1">The sequence shown here is derived from an EMBL/GenBank/DDBJ whole genome shotgun (WGS) entry which is preliminary data.</text>
</comment>
<gene>
    <name evidence="1" type="ORF">HX826_23650</name>
</gene>
<organism evidence="1 2">
    <name type="scientific">Pseudomonas yamanorum</name>
    <dbReference type="NCBI Taxonomy" id="515393"/>
    <lineage>
        <taxon>Bacteria</taxon>
        <taxon>Pseudomonadati</taxon>
        <taxon>Pseudomonadota</taxon>
        <taxon>Gammaproteobacteria</taxon>
        <taxon>Pseudomonadales</taxon>
        <taxon>Pseudomonadaceae</taxon>
        <taxon>Pseudomonas</taxon>
    </lineage>
</organism>
<dbReference type="RefSeq" id="WP_063027496.1">
    <property type="nucleotide sequence ID" value="NZ_CP012400.2"/>
</dbReference>
<dbReference type="Proteomes" id="UP000546584">
    <property type="component" value="Unassembled WGS sequence"/>
</dbReference>
<dbReference type="EMBL" id="JACAQR010000033">
    <property type="protein sequence ID" value="NWD44876.1"/>
    <property type="molecule type" value="Genomic_DNA"/>
</dbReference>
<dbReference type="AlphaFoldDB" id="A0AAJ3LIZ9"/>